<dbReference type="PANTHER" id="PTHR43479:SF7">
    <property type="entry name" value="TETR-FAMILY TRANSCRIPTIONAL REGULATOR"/>
    <property type="match status" value="1"/>
</dbReference>
<dbReference type="InterPro" id="IPR001647">
    <property type="entry name" value="HTH_TetR"/>
</dbReference>
<evidence type="ECO:0000259" key="3">
    <source>
        <dbReference type="PROSITE" id="PS50977"/>
    </source>
</evidence>
<feature type="domain" description="HTH tetR-type" evidence="3">
    <location>
        <begin position="3"/>
        <end position="63"/>
    </location>
</feature>
<evidence type="ECO:0000256" key="1">
    <source>
        <dbReference type="ARBA" id="ARBA00023125"/>
    </source>
</evidence>
<dbReference type="InterPro" id="IPR050624">
    <property type="entry name" value="HTH-type_Tx_Regulator"/>
</dbReference>
<reference evidence="4 5" key="1">
    <citation type="submission" date="2020-06" db="EMBL/GenBank/DDBJ databases">
        <authorList>
            <person name="Criscuolo A."/>
        </authorList>
    </citation>
    <scope>NUCLEOTIDE SEQUENCE [LARGE SCALE GENOMIC DNA]</scope>
    <source>
        <strain evidence="4">1804121828</strain>
    </source>
</reference>
<dbReference type="Gene3D" id="1.10.357.10">
    <property type="entry name" value="Tetracycline Repressor, domain 2"/>
    <property type="match status" value="1"/>
</dbReference>
<dbReference type="GO" id="GO:0003677">
    <property type="term" value="F:DNA binding"/>
    <property type="evidence" value="ECO:0007669"/>
    <property type="project" value="UniProtKB-UniRule"/>
</dbReference>
<name>A0A6V6Y193_9FIRM</name>
<accession>A0A6V6Y193</accession>
<dbReference type="PROSITE" id="PS50977">
    <property type="entry name" value="HTH_TETR_2"/>
    <property type="match status" value="1"/>
</dbReference>
<dbReference type="SUPFAM" id="SSF46689">
    <property type="entry name" value="Homeodomain-like"/>
    <property type="match status" value="1"/>
</dbReference>
<keyword evidence="1 2" id="KW-0238">DNA-binding</keyword>
<evidence type="ECO:0000313" key="4">
    <source>
        <dbReference type="EMBL" id="CAC9928603.1"/>
    </source>
</evidence>
<dbReference type="Proteomes" id="UP000586454">
    <property type="component" value="Unassembled WGS sequence"/>
</dbReference>
<keyword evidence="5" id="KW-1185">Reference proteome</keyword>
<dbReference type="RefSeq" id="WP_180499243.1">
    <property type="nucleotide sequence ID" value="NZ_CAIJCS010000015.1"/>
</dbReference>
<dbReference type="PANTHER" id="PTHR43479">
    <property type="entry name" value="ACREF/ENVCD OPERON REPRESSOR-RELATED"/>
    <property type="match status" value="1"/>
</dbReference>
<organism evidence="4 5">
    <name type="scientific">Aedoeadaptatus nemausensis</name>
    <dbReference type="NCBI Taxonomy" id="2582829"/>
    <lineage>
        <taxon>Bacteria</taxon>
        <taxon>Bacillati</taxon>
        <taxon>Bacillota</taxon>
        <taxon>Tissierellia</taxon>
        <taxon>Tissierellales</taxon>
        <taxon>Peptoniphilaceae</taxon>
        <taxon>Aedoeadaptatus</taxon>
    </lineage>
</organism>
<gene>
    <name evidence="4" type="ORF">PEPNEM18_00676</name>
</gene>
<dbReference type="InterPro" id="IPR039532">
    <property type="entry name" value="TetR_C_Firmicutes"/>
</dbReference>
<evidence type="ECO:0000313" key="5">
    <source>
        <dbReference type="Proteomes" id="UP000586454"/>
    </source>
</evidence>
<sequence>MSKHTQEAMIDEFMELLKEKSFDKITVKEIIEGAEINRNTFYYHYQDIYDLLESAFQREGMKFREDSRPENTFGEEYLRTVRFLMEHKEAIIHLYRSKSRRVIISYVESAVSSFIGRFVEEESEGTTLSPEGKEYITYFYSDAVLAATLRWVEGKMEGSQEDLMETIENSFYSTIGPMIDAYIQGHGKN</sequence>
<evidence type="ECO:0000256" key="2">
    <source>
        <dbReference type="PROSITE-ProRule" id="PRU00335"/>
    </source>
</evidence>
<feature type="DNA-binding region" description="H-T-H motif" evidence="2">
    <location>
        <begin position="26"/>
        <end position="45"/>
    </location>
</feature>
<proteinExistence type="predicted"/>
<dbReference type="Pfam" id="PF00440">
    <property type="entry name" value="TetR_N"/>
    <property type="match status" value="1"/>
</dbReference>
<comment type="caution">
    <text evidence="4">The sequence shown here is derived from an EMBL/GenBank/DDBJ whole genome shotgun (WGS) entry which is preliminary data.</text>
</comment>
<protein>
    <submittedName>
        <fullName evidence="4">Transcriptional regulator, TetR family</fullName>
    </submittedName>
</protein>
<dbReference type="EMBL" id="CAIJCS010000015">
    <property type="protein sequence ID" value="CAC9928603.1"/>
    <property type="molecule type" value="Genomic_DNA"/>
</dbReference>
<dbReference type="AlphaFoldDB" id="A0A6V6Y193"/>
<dbReference type="Pfam" id="PF14278">
    <property type="entry name" value="TetR_C_8"/>
    <property type="match status" value="1"/>
</dbReference>
<dbReference type="InterPro" id="IPR009057">
    <property type="entry name" value="Homeodomain-like_sf"/>
</dbReference>